<feature type="domain" description="POTRA" evidence="10">
    <location>
        <begin position="106"/>
        <end position="183"/>
    </location>
</feature>
<keyword evidence="5 8" id="KW-0677">Repeat</keyword>
<keyword evidence="6 8" id="KW-0472">Membrane</keyword>
<feature type="domain" description="POTRA" evidence="10">
    <location>
        <begin position="359"/>
        <end position="432"/>
    </location>
</feature>
<comment type="function">
    <text evidence="8">Part of the outer membrane protein assembly complex, which is involved in assembly and insertion of beta-barrel proteins into the outer membrane.</text>
</comment>
<dbReference type="STRING" id="582402.Hbal_1709"/>
<gene>
    <name evidence="8" type="primary">bamA</name>
    <name evidence="11" type="ordered locus">Hbal_1709</name>
</gene>
<evidence type="ECO:0000256" key="1">
    <source>
        <dbReference type="ARBA" id="ARBA00004370"/>
    </source>
</evidence>
<keyword evidence="4 8" id="KW-0732">Signal</keyword>
<dbReference type="Pfam" id="PF07244">
    <property type="entry name" value="POTRA"/>
    <property type="match status" value="4"/>
</dbReference>
<dbReference type="NCBIfam" id="TIGR03303">
    <property type="entry name" value="OM_YaeT"/>
    <property type="match status" value="1"/>
</dbReference>
<dbReference type="InterPro" id="IPR010827">
    <property type="entry name" value="BamA/TamA_POTRA"/>
</dbReference>
<keyword evidence="12" id="KW-1185">Reference proteome</keyword>
<evidence type="ECO:0000256" key="4">
    <source>
        <dbReference type="ARBA" id="ARBA00022729"/>
    </source>
</evidence>
<dbReference type="InterPro" id="IPR000184">
    <property type="entry name" value="Bac_surfAg_D15"/>
</dbReference>
<dbReference type="Gene3D" id="3.10.20.310">
    <property type="entry name" value="membrane protein fhac"/>
    <property type="match status" value="5"/>
</dbReference>
<evidence type="ECO:0000256" key="2">
    <source>
        <dbReference type="ARBA" id="ARBA00022452"/>
    </source>
</evidence>
<proteinExistence type="inferred from homology"/>
<comment type="similarity">
    <text evidence="8">Belongs to the BamA family.</text>
</comment>
<dbReference type="Gene3D" id="2.40.160.50">
    <property type="entry name" value="membrane protein fhac: a member of the omp85/tpsb transporter family"/>
    <property type="match status" value="1"/>
</dbReference>
<dbReference type="KEGG" id="hba:Hbal_1709"/>
<dbReference type="AlphaFoldDB" id="C6XJV2"/>
<dbReference type="PANTHER" id="PTHR12815:SF23">
    <property type="entry name" value="OUTER MEMBRANE PROTEIN ASSEMBLY FACTOR BAMA"/>
    <property type="match status" value="1"/>
</dbReference>
<dbReference type="GO" id="GO:0043165">
    <property type="term" value="P:Gram-negative-bacterium-type cell outer membrane assembly"/>
    <property type="evidence" value="ECO:0007669"/>
    <property type="project" value="UniProtKB-UniRule"/>
</dbReference>
<evidence type="ECO:0000259" key="10">
    <source>
        <dbReference type="PROSITE" id="PS51779"/>
    </source>
</evidence>
<evidence type="ECO:0000256" key="9">
    <source>
        <dbReference type="NCBIfam" id="TIGR03303"/>
    </source>
</evidence>
<organism evidence="11 12">
    <name type="scientific">Hirschia baltica (strain ATCC 49814 / DSM 5838 / IFAM 1418)</name>
    <dbReference type="NCBI Taxonomy" id="582402"/>
    <lineage>
        <taxon>Bacteria</taxon>
        <taxon>Pseudomonadati</taxon>
        <taxon>Pseudomonadota</taxon>
        <taxon>Alphaproteobacteria</taxon>
        <taxon>Hyphomonadales</taxon>
        <taxon>Hyphomonadaceae</taxon>
        <taxon>Hirschia</taxon>
    </lineage>
</organism>
<dbReference type="EMBL" id="CP001678">
    <property type="protein sequence ID" value="ACT59397.1"/>
    <property type="molecule type" value="Genomic_DNA"/>
</dbReference>
<comment type="subcellular location">
    <subcellularLocation>
        <location evidence="8">Cell outer membrane</location>
    </subcellularLocation>
    <subcellularLocation>
        <location evidence="1">Membrane</location>
    </subcellularLocation>
</comment>
<dbReference type="eggNOG" id="COG4775">
    <property type="taxonomic scope" value="Bacteria"/>
</dbReference>
<sequence length="891" mass="97925" precursor="true">MRSLFASALALTTSAGAYFAVAELSGSALVHAQSVNQEAISHIVVEGNQRIETRTILSYLLVEPGDNFDSERLDLSLKTLFATQLFADVLFEKNGSELVVRVSENPIINQVIFEGNSSIRDDKLTEETEAAPREVFTQARVQQDVQKILEAYRRAGRFAASVTPTYKPLAQNRVDLIFEITEGPKTGVKSINFIGNEVFKDSKLRSEVVTRQSRWWRVFESNDNFDPDRMEYDRELLRQFYTNEGYADFRVTSSIAELTPDQKDFYMTFTIDEGPLYNFGEISVETTLEKLSTVRLKAIVPTREGNLYKADLIEDAVEAITFAAGSAGYASVDVKPQIDRDPETQKVNVTFVVDEGPRVYVERLDIVGNTQTLDHVVRRELLLAEGDAFNRILLDQSRNRIRSLGFFKDVEITEEPGSAPDKTIVKVAVQEQPTGELAFSVGYSSADAFLVSVSATQRNFRGRGQSVTANIQSSQYQENYEFRFTEPRFQDRNMAAGFDLYANKTNYLNIANYSNSVIGAGLRVGFPLGNRTQLGLRYNLRQDDLQLAQTNSDGTRSTIESREQCLLTNSISICDQLGEQLTSSVGYSLVRDHRNDPIDPTGGYRITWQQDFAGLGGDVNYVKQELNASTYKGIAPGFTLTAGVKAGYIDGWNDDSIRVNNRFYKGGNTFRGFDTAGLGPRQTNVVSDLVVENYAGAPADSDGQLIYYSGISSSTGLPVGTFVNTGNLSEAVLNENGVLVAAVEGDGGERAYGSLSTDGNGVTVEPQIRALGTALGGKAYAIGTVELSIPIPFAPEEMGIGAALFTEFGSVGLLDDIAKTGSNPTVETFGSTGFALSETSIDDTFGLRASAGLSVFWDSPFGPIRFDFSEILASEEYDRTESFRFSTRTQF</sequence>
<dbReference type="InterPro" id="IPR034746">
    <property type="entry name" value="POTRA"/>
</dbReference>
<dbReference type="GO" id="GO:0009279">
    <property type="term" value="C:cell outer membrane"/>
    <property type="evidence" value="ECO:0007669"/>
    <property type="project" value="UniProtKB-SubCell"/>
</dbReference>
<dbReference type="OrthoDB" id="9803054at2"/>
<evidence type="ECO:0000313" key="11">
    <source>
        <dbReference type="EMBL" id="ACT59397.1"/>
    </source>
</evidence>
<dbReference type="Pfam" id="PF01103">
    <property type="entry name" value="Omp85"/>
    <property type="match status" value="1"/>
</dbReference>
<evidence type="ECO:0000256" key="7">
    <source>
        <dbReference type="ARBA" id="ARBA00023237"/>
    </source>
</evidence>
<evidence type="ECO:0000256" key="8">
    <source>
        <dbReference type="HAMAP-Rule" id="MF_01430"/>
    </source>
</evidence>
<keyword evidence="2 8" id="KW-1134">Transmembrane beta strand</keyword>
<evidence type="ECO:0000256" key="5">
    <source>
        <dbReference type="ARBA" id="ARBA00022737"/>
    </source>
</evidence>
<dbReference type="PROSITE" id="PS51779">
    <property type="entry name" value="POTRA"/>
    <property type="match status" value="3"/>
</dbReference>
<dbReference type="InterPro" id="IPR039910">
    <property type="entry name" value="D15-like"/>
</dbReference>
<keyword evidence="7 8" id="KW-0998">Cell outer membrane</keyword>
<protein>
    <recommendedName>
        <fullName evidence="8 9">Outer membrane protein assembly factor BamA</fullName>
    </recommendedName>
</protein>
<name>C6XJV2_HIRBI</name>
<feature type="signal peptide" evidence="8">
    <location>
        <begin position="1"/>
        <end position="19"/>
    </location>
</feature>
<evidence type="ECO:0000313" key="12">
    <source>
        <dbReference type="Proteomes" id="UP000002745"/>
    </source>
</evidence>
<dbReference type="PANTHER" id="PTHR12815">
    <property type="entry name" value="SORTING AND ASSEMBLY MACHINERY SAMM50 PROTEIN FAMILY MEMBER"/>
    <property type="match status" value="1"/>
</dbReference>
<dbReference type="InterPro" id="IPR023707">
    <property type="entry name" value="OM_assembly_BamA"/>
</dbReference>
<dbReference type="Proteomes" id="UP000002745">
    <property type="component" value="Chromosome"/>
</dbReference>
<comment type="subunit">
    <text evidence="8">Part of the Bam complex.</text>
</comment>
<keyword evidence="3 8" id="KW-0812">Transmembrane</keyword>
<feature type="domain" description="POTRA" evidence="10">
    <location>
        <begin position="38"/>
        <end position="105"/>
    </location>
</feature>
<evidence type="ECO:0000256" key="6">
    <source>
        <dbReference type="ARBA" id="ARBA00023136"/>
    </source>
</evidence>
<dbReference type="GO" id="GO:0051205">
    <property type="term" value="P:protein insertion into membrane"/>
    <property type="evidence" value="ECO:0007669"/>
    <property type="project" value="UniProtKB-UniRule"/>
</dbReference>
<accession>C6XJV2</accession>
<dbReference type="RefSeq" id="WP_015827547.1">
    <property type="nucleotide sequence ID" value="NC_012982.1"/>
</dbReference>
<dbReference type="PIRSF" id="PIRSF006076">
    <property type="entry name" value="OM_assembly_OMP85"/>
    <property type="match status" value="1"/>
</dbReference>
<evidence type="ECO:0000256" key="3">
    <source>
        <dbReference type="ARBA" id="ARBA00022692"/>
    </source>
</evidence>
<feature type="chain" id="PRO_5009008673" description="Outer membrane protein assembly factor BamA" evidence="8">
    <location>
        <begin position="20"/>
        <end position="891"/>
    </location>
</feature>
<reference evidence="12" key="1">
    <citation type="journal article" date="2011" name="J. Bacteriol.">
        <title>Genome sequences of eight morphologically diverse alphaproteobacteria.</title>
        <authorList>
            <consortium name="US DOE Joint Genome Institute"/>
            <person name="Brown P.J."/>
            <person name="Kysela D.T."/>
            <person name="Buechlein A."/>
            <person name="Hemmerich C."/>
            <person name="Brun Y.V."/>
        </authorList>
    </citation>
    <scope>NUCLEOTIDE SEQUENCE [LARGE SCALE GENOMIC DNA]</scope>
    <source>
        <strain evidence="12">ATCC 49814 / DSM 5838 / IFAM 1418</strain>
    </source>
</reference>
<dbReference type="HAMAP" id="MF_01430">
    <property type="entry name" value="OM_assembly_BamA"/>
    <property type="match status" value="1"/>
</dbReference>
<dbReference type="HOGENOM" id="CLU_007664_1_2_5"/>